<comment type="caution">
    <text evidence="1">The sequence shown here is derived from an EMBL/GenBank/DDBJ whole genome shotgun (WGS) entry which is preliminary data.</text>
</comment>
<gene>
    <name evidence="1" type="ORF">J2781_000889</name>
</gene>
<protein>
    <submittedName>
        <fullName evidence="1">Uncharacterized protein</fullName>
    </submittedName>
</protein>
<dbReference type="RefSeq" id="WP_115980659.1">
    <property type="nucleotide sequence ID" value="NZ_JAVDQS010000002.1"/>
</dbReference>
<organism evidence="1 2">
    <name type="scientific">Chryseobacterium geocarposphaerae</name>
    <dbReference type="NCBI Taxonomy" id="1416776"/>
    <lineage>
        <taxon>Bacteria</taxon>
        <taxon>Pseudomonadati</taxon>
        <taxon>Bacteroidota</taxon>
        <taxon>Flavobacteriia</taxon>
        <taxon>Flavobacteriales</taxon>
        <taxon>Weeksellaceae</taxon>
        <taxon>Chryseobacterium group</taxon>
        <taxon>Chryseobacterium</taxon>
    </lineage>
</organism>
<reference evidence="1 2" key="1">
    <citation type="submission" date="2023-07" db="EMBL/GenBank/DDBJ databases">
        <title>Sorghum-associated microbial communities from plants grown in Nebraska, USA.</title>
        <authorList>
            <person name="Schachtman D."/>
        </authorList>
    </citation>
    <scope>NUCLEOTIDE SEQUENCE [LARGE SCALE GENOMIC DNA]</scope>
    <source>
        <strain evidence="1 2">DS1709</strain>
    </source>
</reference>
<sequence length="64" mass="6935">MGKIAVGFSAGFIHILIFLVLLITQLSFGAVTKGAGHFFLIQGGKRWQKKVFFLGLERKGKGVG</sequence>
<keyword evidence="2" id="KW-1185">Reference proteome</keyword>
<proteinExistence type="predicted"/>
<evidence type="ECO:0000313" key="2">
    <source>
        <dbReference type="Proteomes" id="UP001184853"/>
    </source>
</evidence>
<evidence type="ECO:0000313" key="1">
    <source>
        <dbReference type="EMBL" id="MDR6403974.1"/>
    </source>
</evidence>
<accession>A0ABU1LB99</accession>
<dbReference type="Proteomes" id="UP001184853">
    <property type="component" value="Unassembled WGS sequence"/>
</dbReference>
<name>A0ABU1LB99_9FLAO</name>
<dbReference type="EMBL" id="JAVDQS010000002">
    <property type="protein sequence ID" value="MDR6403974.1"/>
    <property type="molecule type" value="Genomic_DNA"/>
</dbReference>